<dbReference type="AlphaFoldDB" id="A0A806K0E2"/>
<protein>
    <submittedName>
        <fullName evidence="1">Uncharacterized protein</fullName>
    </submittedName>
</protein>
<sequence length="101" mass="11238">MSDNNQEVMQSGQRAGLQINLIKQTYVFPWSQFLFAEGGADEIRMAFSTHDVVISGSKLDTLLADITGQRVSLLREPVRAEFFTSISGGLQITNIFVKKVE</sequence>
<accession>A0A806K0E2</accession>
<organism evidence="1">
    <name type="scientific">uncultured bacterium contig00036</name>
    <dbReference type="NCBI Taxonomy" id="1181524"/>
    <lineage>
        <taxon>Bacteria</taxon>
        <taxon>environmental samples</taxon>
    </lineage>
</organism>
<dbReference type="EMBL" id="JQ844221">
    <property type="protein sequence ID" value="AGS53116.1"/>
    <property type="molecule type" value="Genomic_DNA"/>
</dbReference>
<evidence type="ECO:0000313" key="1">
    <source>
        <dbReference type="EMBL" id="AGS53116.1"/>
    </source>
</evidence>
<name>A0A806K0E2_9BACT</name>
<reference evidence="1" key="1">
    <citation type="submission" date="2012-03" db="EMBL/GenBank/DDBJ databases">
        <title>Functional metagenomics reveals considerable lignocellulase gene clusters in the gut microbiome of a wood-feeding higher termite.</title>
        <authorList>
            <person name="Liu N."/>
        </authorList>
    </citation>
    <scope>NUCLEOTIDE SEQUENCE</scope>
</reference>
<proteinExistence type="predicted"/>